<feature type="domain" description="DAHP synthetase I/KDSA" evidence="9">
    <location>
        <begin position="38"/>
        <end position="334"/>
    </location>
</feature>
<keyword evidence="5 8" id="KW-0808">Transferase</keyword>
<dbReference type="GO" id="GO:0008652">
    <property type="term" value="P:amino acid biosynthetic process"/>
    <property type="evidence" value="ECO:0007669"/>
    <property type="project" value="UniProtKB-KW"/>
</dbReference>
<dbReference type="InterPro" id="IPR006218">
    <property type="entry name" value="DAHP1/KDSA"/>
</dbReference>
<evidence type="ECO:0000256" key="5">
    <source>
        <dbReference type="ARBA" id="ARBA00022679"/>
    </source>
</evidence>
<gene>
    <name evidence="10" type="ORF">GND95_04380</name>
</gene>
<evidence type="ECO:0000256" key="2">
    <source>
        <dbReference type="ARBA" id="ARBA00004688"/>
    </source>
</evidence>
<dbReference type="EC" id="2.5.1.54" evidence="8"/>
<dbReference type="PIRSF" id="PIRSF001361">
    <property type="entry name" value="DAHP_synthase"/>
    <property type="match status" value="1"/>
</dbReference>
<dbReference type="EMBL" id="WSLF01000003">
    <property type="protein sequence ID" value="KAE9635389.1"/>
    <property type="molecule type" value="Genomic_DNA"/>
</dbReference>
<dbReference type="Proteomes" id="UP000483018">
    <property type="component" value="Unassembled WGS sequence"/>
</dbReference>
<organism evidence="10 11">
    <name type="scientific">Defluviitalea raffinosedens</name>
    <dbReference type="NCBI Taxonomy" id="1450156"/>
    <lineage>
        <taxon>Bacteria</taxon>
        <taxon>Bacillati</taxon>
        <taxon>Bacillota</taxon>
        <taxon>Clostridia</taxon>
        <taxon>Lachnospirales</taxon>
        <taxon>Defluviitaleaceae</taxon>
        <taxon>Defluviitalea</taxon>
    </lineage>
</organism>
<evidence type="ECO:0000256" key="3">
    <source>
        <dbReference type="ARBA" id="ARBA00007985"/>
    </source>
</evidence>
<comment type="pathway">
    <text evidence="2 8">Metabolic intermediate biosynthesis; chorismate biosynthesis; chorismate from D-erythrose 4-phosphate and phosphoenolpyruvate: step 1/7.</text>
</comment>
<evidence type="ECO:0000256" key="8">
    <source>
        <dbReference type="PIRNR" id="PIRNR001361"/>
    </source>
</evidence>
<dbReference type="GO" id="GO:0009423">
    <property type="term" value="P:chorismate biosynthetic process"/>
    <property type="evidence" value="ECO:0007669"/>
    <property type="project" value="UniProtKB-UniPathway"/>
</dbReference>
<dbReference type="AlphaFoldDB" id="A0A7C8LQI7"/>
<dbReference type="NCBIfam" id="NF009395">
    <property type="entry name" value="PRK12755.1"/>
    <property type="match status" value="1"/>
</dbReference>
<comment type="caution">
    <text evidence="10">The sequence shown here is derived from an EMBL/GenBank/DDBJ whole genome shotgun (WGS) entry which is preliminary data.</text>
</comment>
<dbReference type="GO" id="GO:0003849">
    <property type="term" value="F:3-deoxy-7-phosphoheptulonate synthase activity"/>
    <property type="evidence" value="ECO:0007669"/>
    <property type="project" value="UniProtKB-EC"/>
</dbReference>
<dbReference type="GO" id="GO:0005737">
    <property type="term" value="C:cytoplasm"/>
    <property type="evidence" value="ECO:0007669"/>
    <property type="project" value="TreeGrafter"/>
</dbReference>
<dbReference type="PANTHER" id="PTHR21225:SF12">
    <property type="entry name" value="PHOSPHO-2-DEHYDRO-3-DEOXYHEPTONATE ALDOLASE, TYROSINE-INHIBITED"/>
    <property type="match status" value="1"/>
</dbReference>
<dbReference type="Pfam" id="PF00793">
    <property type="entry name" value="DAHP_synth_1"/>
    <property type="match status" value="1"/>
</dbReference>
<dbReference type="GO" id="GO:0009073">
    <property type="term" value="P:aromatic amino acid family biosynthetic process"/>
    <property type="evidence" value="ECO:0007669"/>
    <property type="project" value="UniProtKB-KW"/>
</dbReference>
<reference evidence="10 11" key="1">
    <citation type="submission" date="2019-12" db="EMBL/GenBank/DDBJ databases">
        <title>Defluviitalea raffinosedens, isolated from a biogas fermenter, genome sequencing and characterization.</title>
        <authorList>
            <person name="Rettenmaier R."/>
            <person name="Schneider M."/>
            <person name="Neuhaus K."/>
            <person name="Liebl W."/>
            <person name="Zverlov V."/>
        </authorList>
    </citation>
    <scope>NUCLEOTIDE SEQUENCE [LARGE SCALE GENOMIC DNA]</scope>
    <source>
        <strain evidence="10 11">249c-K6</strain>
    </source>
</reference>
<evidence type="ECO:0000313" key="10">
    <source>
        <dbReference type="EMBL" id="KAE9635389.1"/>
    </source>
</evidence>
<dbReference type="RefSeq" id="WP_158739637.1">
    <property type="nucleotide sequence ID" value="NZ_JAFBEP010000001.1"/>
</dbReference>
<evidence type="ECO:0000256" key="4">
    <source>
        <dbReference type="ARBA" id="ARBA00022605"/>
    </source>
</evidence>
<keyword evidence="11" id="KW-1185">Reference proteome</keyword>
<comment type="function">
    <text evidence="1 8">Stereospecific condensation of phosphoenolpyruvate (PEP) and D-erythrose-4-phosphate (E4P) giving rise to 3-deoxy-D-arabino-heptulosonate-7-phosphate (DAHP).</text>
</comment>
<proteinExistence type="inferred from homology"/>
<dbReference type="InterPro" id="IPR013785">
    <property type="entry name" value="Aldolase_TIM"/>
</dbReference>
<keyword evidence="4 8" id="KW-0028">Amino-acid biosynthesis</keyword>
<sequence>MSFKYIRKIPSPEEIINEIPFSNELALIKQKRDEQIKAVIEKKSDQFLLIIGPCSAHDEEAVCDYINRLAKVQEKVKEKIIIIPRIYTNKPRTTGEGYKGMLHQPDPTEKPNILEGLKAIRKMHIRAISESHLTPADEMLYPENYTYLEDVLSYVAIGARSVEDQQHRLTVSGMDVPVGMKNPTSGDISVMLNSIQAAQHGHTFLYQGWEVKTSGNPLAHAILRGAVNHYGTNIPNYHYEDMMNLAREYEERGLLNPTIIVDTNHANSMKKYKEQPRIVKEILYSRKHSSTLKDMVRGLMIESYIVEGNQRPDEKVYGKSITDPCLGWEDSEQLIYYIAENI</sequence>
<comment type="catalytic activity">
    <reaction evidence="7 8">
        <text>D-erythrose 4-phosphate + phosphoenolpyruvate + H2O = 7-phospho-2-dehydro-3-deoxy-D-arabino-heptonate + phosphate</text>
        <dbReference type="Rhea" id="RHEA:14717"/>
        <dbReference type="ChEBI" id="CHEBI:15377"/>
        <dbReference type="ChEBI" id="CHEBI:16897"/>
        <dbReference type="ChEBI" id="CHEBI:43474"/>
        <dbReference type="ChEBI" id="CHEBI:58394"/>
        <dbReference type="ChEBI" id="CHEBI:58702"/>
        <dbReference type="EC" id="2.5.1.54"/>
    </reaction>
</comment>
<name>A0A7C8LQI7_9FIRM</name>
<dbReference type="SUPFAM" id="SSF51569">
    <property type="entry name" value="Aldolase"/>
    <property type="match status" value="1"/>
</dbReference>
<accession>A0A7C8LQI7</accession>
<evidence type="ECO:0000259" key="9">
    <source>
        <dbReference type="Pfam" id="PF00793"/>
    </source>
</evidence>
<keyword evidence="6 8" id="KW-0057">Aromatic amino acid biosynthesis</keyword>
<evidence type="ECO:0000313" key="11">
    <source>
        <dbReference type="Proteomes" id="UP000483018"/>
    </source>
</evidence>
<dbReference type="InterPro" id="IPR006219">
    <property type="entry name" value="DAHP_synth_1"/>
</dbReference>
<comment type="similarity">
    <text evidence="3 8">Belongs to the class-I DAHP synthase family.</text>
</comment>
<protein>
    <recommendedName>
        <fullName evidence="8">Phospho-2-dehydro-3-deoxyheptonate aldolase</fullName>
        <ecNumber evidence="8">2.5.1.54</ecNumber>
    </recommendedName>
</protein>
<dbReference type="OrthoDB" id="9807331at2"/>
<dbReference type="UniPathway" id="UPA00053">
    <property type="reaction ID" value="UER00084"/>
</dbReference>
<dbReference type="PANTHER" id="PTHR21225">
    <property type="entry name" value="PHOSPHO-2-DEHYDRO-3-DEOXYHEPTONATE ALDOLASE DAHP SYNTHETASE"/>
    <property type="match status" value="1"/>
</dbReference>
<dbReference type="NCBIfam" id="TIGR00034">
    <property type="entry name" value="aroFGH"/>
    <property type="match status" value="1"/>
</dbReference>
<evidence type="ECO:0000256" key="6">
    <source>
        <dbReference type="ARBA" id="ARBA00023141"/>
    </source>
</evidence>
<evidence type="ECO:0000256" key="7">
    <source>
        <dbReference type="ARBA" id="ARBA00047508"/>
    </source>
</evidence>
<dbReference type="Gene3D" id="3.20.20.70">
    <property type="entry name" value="Aldolase class I"/>
    <property type="match status" value="1"/>
</dbReference>
<evidence type="ECO:0000256" key="1">
    <source>
        <dbReference type="ARBA" id="ARBA00003726"/>
    </source>
</evidence>